<dbReference type="Proteomes" id="UP000283387">
    <property type="component" value="Unassembled WGS sequence"/>
</dbReference>
<name>A0A419W986_9BACT</name>
<feature type="domain" description="SPOR" evidence="2">
    <location>
        <begin position="92"/>
        <end position="170"/>
    </location>
</feature>
<dbReference type="AlphaFoldDB" id="A0A419W986"/>
<proteinExistence type="predicted"/>
<reference evidence="3 4" key="1">
    <citation type="submission" date="2018-09" db="EMBL/GenBank/DDBJ databases">
        <title>Genomic Encyclopedia of Archaeal and Bacterial Type Strains, Phase II (KMG-II): from individual species to whole genera.</title>
        <authorList>
            <person name="Goeker M."/>
        </authorList>
    </citation>
    <scope>NUCLEOTIDE SEQUENCE [LARGE SCALE GENOMIC DNA]</scope>
    <source>
        <strain evidence="3 4">DSM 27148</strain>
    </source>
</reference>
<evidence type="ECO:0000259" key="2">
    <source>
        <dbReference type="PROSITE" id="PS51724"/>
    </source>
</evidence>
<dbReference type="EMBL" id="RAPN01000001">
    <property type="protein sequence ID" value="RKD92037.1"/>
    <property type="molecule type" value="Genomic_DNA"/>
</dbReference>
<dbReference type="SUPFAM" id="SSF110997">
    <property type="entry name" value="Sporulation related repeat"/>
    <property type="match status" value="1"/>
</dbReference>
<dbReference type="InterPro" id="IPR036680">
    <property type="entry name" value="SPOR-like_sf"/>
</dbReference>
<keyword evidence="4" id="KW-1185">Reference proteome</keyword>
<accession>A0A419W986</accession>
<sequence>MRRIIIGAFALGLFFTGCKSMQRMKSNEAAEPAPQEQTETKVFSVAEPQRPVTTTPAQPTQTAPESTYQAPIKPVRTQTETFTFDQKDDATKYQGSTFFVIIGSFSSLENANKYKQELIPQGFNPIVLHSETGYYRVCVNSYAAETAARQRVNQIRTDFPKYADTWLLIKK</sequence>
<dbReference type="OrthoDB" id="1123218at2"/>
<dbReference type="Gene3D" id="3.30.70.1070">
    <property type="entry name" value="Sporulation related repeat"/>
    <property type="match status" value="1"/>
</dbReference>
<evidence type="ECO:0000313" key="3">
    <source>
        <dbReference type="EMBL" id="RKD92037.1"/>
    </source>
</evidence>
<dbReference type="GO" id="GO:0042834">
    <property type="term" value="F:peptidoglycan binding"/>
    <property type="evidence" value="ECO:0007669"/>
    <property type="project" value="InterPro"/>
</dbReference>
<feature type="region of interest" description="Disordered" evidence="1">
    <location>
        <begin position="25"/>
        <end position="68"/>
    </location>
</feature>
<feature type="compositionally biased region" description="Low complexity" evidence="1">
    <location>
        <begin position="48"/>
        <end position="64"/>
    </location>
</feature>
<organism evidence="3 4">
    <name type="scientific">Mangrovibacterium diazotrophicum</name>
    <dbReference type="NCBI Taxonomy" id="1261403"/>
    <lineage>
        <taxon>Bacteria</taxon>
        <taxon>Pseudomonadati</taxon>
        <taxon>Bacteroidota</taxon>
        <taxon>Bacteroidia</taxon>
        <taxon>Marinilabiliales</taxon>
        <taxon>Prolixibacteraceae</taxon>
        <taxon>Mangrovibacterium</taxon>
    </lineage>
</organism>
<protein>
    <submittedName>
        <fullName evidence="3">Sporulation related protein</fullName>
    </submittedName>
</protein>
<dbReference type="Pfam" id="PF05036">
    <property type="entry name" value="SPOR"/>
    <property type="match status" value="1"/>
</dbReference>
<gene>
    <name evidence="3" type="ORF">BC643_2407</name>
</gene>
<dbReference type="InterPro" id="IPR007730">
    <property type="entry name" value="SPOR-like_dom"/>
</dbReference>
<comment type="caution">
    <text evidence="3">The sequence shown here is derived from an EMBL/GenBank/DDBJ whole genome shotgun (WGS) entry which is preliminary data.</text>
</comment>
<dbReference type="PROSITE" id="PS51724">
    <property type="entry name" value="SPOR"/>
    <property type="match status" value="1"/>
</dbReference>
<evidence type="ECO:0000256" key="1">
    <source>
        <dbReference type="SAM" id="MobiDB-lite"/>
    </source>
</evidence>
<dbReference type="PROSITE" id="PS51257">
    <property type="entry name" value="PROKAR_LIPOPROTEIN"/>
    <property type="match status" value="1"/>
</dbReference>
<evidence type="ECO:0000313" key="4">
    <source>
        <dbReference type="Proteomes" id="UP000283387"/>
    </source>
</evidence>
<dbReference type="RefSeq" id="WP_120273288.1">
    <property type="nucleotide sequence ID" value="NZ_RAPN01000001.1"/>
</dbReference>